<dbReference type="GO" id="GO:0030154">
    <property type="term" value="P:cell differentiation"/>
    <property type="evidence" value="ECO:0007669"/>
    <property type="project" value="UniProtKB-KW"/>
</dbReference>
<evidence type="ECO:0000256" key="3">
    <source>
        <dbReference type="ARBA" id="ARBA00022553"/>
    </source>
</evidence>
<dbReference type="InterPro" id="IPR036390">
    <property type="entry name" value="WH_DNA-bd_sf"/>
</dbReference>
<evidence type="ECO:0000256" key="7">
    <source>
        <dbReference type="ARBA" id="ARBA00023125"/>
    </source>
</evidence>
<dbReference type="GO" id="GO:0005634">
    <property type="term" value="C:nucleus"/>
    <property type="evidence" value="ECO:0007669"/>
    <property type="project" value="UniProtKB-SubCell"/>
</dbReference>
<dbReference type="GO" id="GO:0009888">
    <property type="term" value="P:tissue development"/>
    <property type="evidence" value="ECO:0007669"/>
    <property type="project" value="UniProtKB-ARBA"/>
</dbReference>
<keyword evidence="8" id="KW-0804">Transcription</keyword>
<dbReference type="PRINTS" id="PR00053">
    <property type="entry name" value="FORKHEAD"/>
</dbReference>
<evidence type="ECO:0000256" key="6">
    <source>
        <dbReference type="ARBA" id="ARBA00023015"/>
    </source>
</evidence>
<sequence length="244" mass="27847">MDAIEMCAAEDRAQLLDISTNSPPEPRQGAQEKPPYSYVALITMAIKDSRDRRQTLSEIYEFISSRFPFYEKNKKGWQNSIRHNLSLNECFVKVPREDARDKKGHYWMLDPAFEDMFEKGNYKRRRRVRRPYFTPPVPYLSGATVDYDPRYLPTCANNHWSQTPGYHTPASLTTSGALNSFSPSHYWHHMAYGGFQHPALAPHSSCPYGGVTQAASPEAPGVSVACSYHQFTSFSAYQNAQLYN</sequence>
<dbReference type="InterPro" id="IPR036388">
    <property type="entry name" value="WH-like_DNA-bd_sf"/>
</dbReference>
<dbReference type="PROSITE" id="PS50039">
    <property type="entry name" value="FORK_HEAD_3"/>
    <property type="match status" value="1"/>
</dbReference>
<protein>
    <recommendedName>
        <fullName evidence="10">Forkhead box protein L2</fullName>
    </recommendedName>
</protein>
<keyword evidence="9 11" id="KW-0539">Nucleus</keyword>
<keyword evidence="3" id="KW-0597">Phosphoprotein</keyword>
<evidence type="ECO:0000256" key="5">
    <source>
        <dbReference type="ARBA" id="ARBA00022843"/>
    </source>
</evidence>
<evidence type="ECO:0000256" key="9">
    <source>
        <dbReference type="ARBA" id="ARBA00023242"/>
    </source>
</evidence>
<dbReference type="SMART" id="SM00339">
    <property type="entry name" value="FH"/>
    <property type="match status" value="1"/>
</dbReference>
<keyword evidence="2" id="KW-1017">Isopeptide bond</keyword>
<evidence type="ECO:0000256" key="10">
    <source>
        <dbReference type="ARBA" id="ARBA00034872"/>
    </source>
</evidence>
<dbReference type="GO" id="GO:0009653">
    <property type="term" value="P:anatomical structure morphogenesis"/>
    <property type="evidence" value="ECO:0007669"/>
    <property type="project" value="TreeGrafter"/>
</dbReference>
<name>A0AAV2LY75_KNICA</name>
<organism evidence="13 14">
    <name type="scientific">Knipowitschia caucasica</name>
    <name type="common">Caucasian dwarf goby</name>
    <name type="synonym">Pomatoschistus caucasicus</name>
    <dbReference type="NCBI Taxonomy" id="637954"/>
    <lineage>
        <taxon>Eukaryota</taxon>
        <taxon>Metazoa</taxon>
        <taxon>Chordata</taxon>
        <taxon>Craniata</taxon>
        <taxon>Vertebrata</taxon>
        <taxon>Euteleostomi</taxon>
        <taxon>Actinopterygii</taxon>
        <taxon>Neopterygii</taxon>
        <taxon>Teleostei</taxon>
        <taxon>Neoteleostei</taxon>
        <taxon>Acanthomorphata</taxon>
        <taxon>Gobiaria</taxon>
        <taxon>Gobiiformes</taxon>
        <taxon>Gobioidei</taxon>
        <taxon>Gobiidae</taxon>
        <taxon>Gobiinae</taxon>
        <taxon>Knipowitschia</taxon>
    </lineage>
</organism>
<comment type="subcellular location">
    <subcellularLocation>
        <location evidence="1 11">Nucleus</location>
    </subcellularLocation>
</comment>
<keyword evidence="4" id="KW-0221">Differentiation</keyword>
<dbReference type="InterPro" id="IPR047515">
    <property type="entry name" value="FH_FOXL2"/>
</dbReference>
<dbReference type="InterPro" id="IPR050211">
    <property type="entry name" value="FOX_domain-containing"/>
</dbReference>
<dbReference type="Proteomes" id="UP001497482">
    <property type="component" value="Chromosome 5"/>
</dbReference>
<keyword evidence="5" id="KW-0832">Ubl conjugation</keyword>
<keyword evidence="14" id="KW-1185">Reference proteome</keyword>
<evidence type="ECO:0000313" key="14">
    <source>
        <dbReference type="Proteomes" id="UP001497482"/>
    </source>
</evidence>
<feature type="domain" description="Fork-head" evidence="12">
    <location>
        <begin position="33"/>
        <end position="127"/>
    </location>
</feature>
<dbReference type="PROSITE" id="PS00658">
    <property type="entry name" value="FORK_HEAD_2"/>
    <property type="match status" value="1"/>
</dbReference>
<dbReference type="InterPro" id="IPR001766">
    <property type="entry name" value="Fork_head_dom"/>
</dbReference>
<dbReference type="GO" id="GO:0000981">
    <property type="term" value="F:DNA-binding transcription factor activity, RNA polymerase II-specific"/>
    <property type="evidence" value="ECO:0007669"/>
    <property type="project" value="TreeGrafter"/>
</dbReference>
<evidence type="ECO:0000256" key="8">
    <source>
        <dbReference type="ARBA" id="ARBA00023163"/>
    </source>
</evidence>
<dbReference type="InterPro" id="IPR030456">
    <property type="entry name" value="TF_fork_head_CS_2"/>
</dbReference>
<dbReference type="Gene3D" id="1.10.10.10">
    <property type="entry name" value="Winged helix-like DNA-binding domain superfamily/Winged helix DNA-binding domain"/>
    <property type="match status" value="1"/>
</dbReference>
<evidence type="ECO:0000256" key="4">
    <source>
        <dbReference type="ARBA" id="ARBA00022782"/>
    </source>
</evidence>
<reference evidence="13 14" key="1">
    <citation type="submission" date="2024-04" db="EMBL/GenBank/DDBJ databases">
        <authorList>
            <person name="Waldvogel A.-M."/>
            <person name="Schoenle A."/>
        </authorList>
    </citation>
    <scope>NUCLEOTIDE SEQUENCE [LARGE SCALE GENOMIC DNA]</scope>
</reference>
<keyword evidence="6" id="KW-0805">Transcription regulation</keyword>
<dbReference type="PANTHER" id="PTHR11829">
    <property type="entry name" value="FORKHEAD BOX PROTEIN"/>
    <property type="match status" value="1"/>
</dbReference>
<evidence type="ECO:0000256" key="11">
    <source>
        <dbReference type="PROSITE-ProRule" id="PRU00089"/>
    </source>
</evidence>
<evidence type="ECO:0000256" key="2">
    <source>
        <dbReference type="ARBA" id="ARBA00022499"/>
    </source>
</evidence>
<dbReference type="Pfam" id="PF00250">
    <property type="entry name" value="Forkhead"/>
    <property type="match status" value="1"/>
</dbReference>
<feature type="DNA-binding region" description="Fork-head" evidence="11">
    <location>
        <begin position="33"/>
        <end position="127"/>
    </location>
</feature>
<evidence type="ECO:0000256" key="1">
    <source>
        <dbReference type="ARBA" id="ARBA00004123"/>
    </source>
</evidence>
<accession>A0AAV2LY75</accession>
<dbReference type="AlphaFoldDB" id="A0AAV2LY75"/>
<dbReference type="PROSITE" id="PS00657">
    <property type="entry name" value="FORK_HEAD_1"/>
    <property type="match status" value="1"/>
</dbReference>
<keyword evidence="7 11" id="KW-0238">DNA-binding</keyword>
<dbReference type="PANTHER" id="PTHR11829:SF411">
    <property type="entry name" value="FORKHEAD BOX PROTEIN L2"/>
    <property type="match status" value="1"/>
</dbReference>
<dbReference type="SUPFAM" id="SSF46785">
    <property type="entry name" value="Winged helix' DNA-binding domain"/>
    <property type="match status" value="1"/>
</dbReference>
<dbReference type="CDD" id="cd20028">
    <property type="entry name" value="FH_FOXL2"/>
    <property type="match status" value="1"/>
</dbReference>
<gene>
    <name evidence="13" type="ORF">KC01_LOCUS33279</name>
</gene>
<evidence type="ECO:0000313" key="13">
    <source>
        <dbReference type="EMBL" id="CAL1606006.1"/>
    </source>
</evidence>
<dbReference type="InterPro" id="IPR018122">
    <property type="entry name" value="TF_fork_head_CS_1"/>
</dbReference>
<dbReference type="FunFam" id="1.10.10.10:FF:000016">
    <property type="entry name" value="Forkhead box protein I1"/>
    <property type="match status" value="1"/>
</dbReference>
<proteinExistence type="predicted"/>
<dbReference type="EMBL" id="OZ035827">
    <property type="protein sequence ID" value="CAL1606006.1"/>
    <property type="molecule type" value="Genomic_DNA"/>
</dbReference>
<evidence type="ECO:0000259" key="12">
    <source>
        <dbReference type="PROSITE" id="PS50039"/>
    </source>
</evidence>
<dbReference type="GO" id="GO:0000978">
    <property type="term" value="F:RNA polymerase II cis-regulatory region sequence-specific DNA binding"/>
    <property type="evidence" value="ECO:0007669"/>
    <property type="project" value="TreeGrafter"/>
</dbReference>